<dbReference type="SMART" id="SM00066">
    <property type="entry name" value="GAL4"/>
    <property type="match status" value="1"/>
</dbReference>
<organism evidence="8 9">
    <name type="scientific">Exophiala viscosa</name>
    <dbReference type="NCBI Taxonomy" id="2486360"/>
    <lineage>
        <taxon>Eukaryota</taxon>
        <taxon>Fungi</taxon>
        <taxon>Dikarya</taxon>
        <taxon>Ascomycota</taxon>
        <taxon>Pezizomycotina</taxon>
        <taxon>Eurotiomycetes</taxon>
        <taxon>Chaetothyriomycetidae</taxon>
        <taxon>Chaetothyriales</taxon>
        <taxon>Herpotrichiellaceae</taxon>
        <taxon>Exophiala</taxon>
    </lineage>
</organism>
<feature type="region of interest" description="Disordered" evidence="6">
    <location>
        <begin position="228"/>
        <end position="256"/>
    </location>
</feature>
<evidence type="ECO:0000256" key="4">
    <source>
        <dbReference type="ARBA" id="ARBA00023163"/>
    </source>
</evidence>
<feature type="domain" description="Zn(2)-C6 fungal-type" evidence="7">
    <location>
        <begin position="84"/>
        <end position="113"/>
    </location>
</feature>
<dbReference type="InterPro" id="IPR036864">
    <property type="entry name" value="Zn2-C6_fun-type_DNA-bd_sf"/>
</dbReference>
<evidence type="ECO:0000256" key="3">
    <source>
        <dbReference type="ARBA" id="ARBA00023125"/>
    </source>
</evidence>
<dbReference type="InterPro" id="IPR021858">
    <property type="entry name" value="Fun_TF"/>
</dbReference>
<dbReference type="PROSITE" id="PS50048">
    <property type="entry name" value="ZN2_CY6_FUNGAL_2"/>
    <property type="match status" value="1"/>
</dbReference>
<dbReference type="SUPFAM" id="SSF57701">
    <property type="entry name" value="Zn2/Cys6 DNA-binding domain"/>
    <property type="match status" value="1"/>
</dbReference>
<reference evidence="8" key="1">
    <citation type="journal article" date="2022" name="bioRxiv">
        <title>Deciphering the potential niche of two novel black yeast fungi from a biological soil crust based on their genomes, phenotypes, and melanin regulation.</title>
        <authorList>
            <consortium name="DOE Joint Genome Institute"/>
            <person name="Carr E.C."/>
            <person name="Barton Q."/>
            <person name="Grambo S."/>
            <person name="Sullivan M."/>
            <person name="Renfro C.M."/>
            <person name="Kuo A."/>
            <person name="Pangilinan J."/>
            <person name="Lipzen A."/>
            <person name="Keymanesh K."/>
            <person name="Savage E."/>
            <person name="Barry K."/>
            <person name="Grigoriev I.V."/>
            <person name="Riekhof W.R."/>
            <person name="Harris S.S."/>
        </authorList>
    </citation>
    <scope>NUCLEOTIDE SEQUENCE</scope>
    <source>
        <strain evidence="8">JF 03-4F</strain>
    </source>
</reference>
<accession>A0AAN6E8I9</accession>
<proteinExistence type="predicted"/>
<feature type="compositionally biased region" description="Low complexity" evidence="6">
    <location>
        <begin position="130"/>
        <end position="144"/>
    </location>
</feature>
<sequence>MMNAQVQAWQTSSHDVLGPGSLEPTMAAMEYQTRADQGSAMQQRSSNNYSTRVALYYGLPLAMTGGESSEPPRKRRKGGKIFSGCGNCRVRKIKCDLSEPNCQNCGKSRRYVCDGYRGTNDLRMADQVPRRSPSSLPPSTTEPSKQPPRNDPATAVASEQTWMGRDLDSLDQNQAQLADLFNSFNTPMLWPELATTPDVIGEEDSNLALPAALSPATDPLLPDYEVEQRQDPQITSGRNAGDRNADEAAPSQPTPKRWIQTDFWSTMNYQLGDIPSVTVMPEKTLNAIPSPVTTGSDLSQTARQLLHHYRTHVCEVMMPTSAPKLNPWLRLYLPLATHEPDSPSSQALLHAILAVAAYNKAQLTPGQREVHRGQAVGHHQKATAMMSKIIAAKKARSQATVDTPESKHALLAATLTLTTVEVFSGADKGSGYDYLLLCRTVIELTGGQSWWLSDSVSMTLLQIFQCLNIVGRTSGYFEAPPRTVDELEQDSFSEPEDDPPDGRPMVGHELLQTSQKYTPEYTLDISFGISIKTLSHLHRIIMLSKIKSTVQLGQDWPLHAKEELTKLEREMFTDMESACLDASSCNQATFEGVSQLVANEIKENHMLAFHYSTATFFRRAICDGTADIVPALGGAMNQELIERPSGQSLVSKALEHLENIDALAGDLAIANTLWPGFIAAAEAVDWKLRRRALMWFSRARRHGIGNITKAKALVQEIWRRVDRLMSEDHEQHLELGQVDWREVMHDMGMYIMLT</sequence>
<gene>
    <name evidence="8" type="ORF">EDD36DRAFT_40003</name>
</gene>
<dbReference type="GO" id="GO:0045944">
    <property type="term" value="P:positive regulation of transcription by RNA polymerase II"/>
    <property type="evidence" value="ECO:0007669"/>
    <property type="project" value="TreeGrafter"/>
</dbReference>
<dbReference type="GO" id="GO:0000976">
    <property type="term" value="F:transcription cis-regulatory region binding"/>
    <property type="evidence" value="ECO:0007669"/>
    <property type="project" value="TreeGrafter"/>
</dbReference>
<dbReference type="Proteomes" id="UP001203852">
    <property type="component" value="Unassembled WGS sequence"/>
</dbReference>
<dbReference type="GO" id="GO:0005634">
    <property type="term" value="C:nucleus"/>
    <property type="evidence" value="ECO:0007669"/>
    <property type="project" value="UniProtKB-SubCell"/>
</dbReference>
<name>A0AAN6E8I9_9EURO</name>
<keyword evidence="5" id="KW-0539">Nucleus</keyword>
<dbReference type="EMBL" id="MU404350">
    <property type="protein sequence ID" value="KAI1618723.1"/>
    <property type="molecule type" value="Genomic_DNA"/>
</dbReference>
<keyword evidence="9" id="KW-1185">Reference proteome</keyword>
<comment type="subcellular location">
    <subcellularLocation>
        <location evidence="1">Nucleus</location>
    </subcellularLocation>
</comment>
<evidence type="ECO:0000256" key="2">
    <source>
        <dbReference type="ARBA" id="ARBA00023015"/>
    </source>
</evidence>
<comment type="caution">
    <text evidence="8">The sequence shown here is derived from an EMBL/GenBank/DDBJ whole genome shotgun (WGS) entry which is preliminary data.</text>
</comment>
<evidence type="ECO:0000256" key="6">
    <source>
        <dbReference type="SAM" id="MobiDB-lite"/>
    </source>
</evidence>
<dbReference type="PROSITE" id="PS00463">
    <property type="entry name" value="ZN2_CY6_FUNGAL_1"/>
    <property type="match status" value="1"/>
</dbReference>
<evidence type="ECO:0000256" key="5">
    <source>
        <dbReference type="ARBA" id="ARBA00023242"/>
    </source>
</evidence>
<keyword evidence="3" id="KW-0238">DNA-binding</keyword>
<evidence type="ECO:0000256" key="1">
    <source>
        <dbReference type="ARBA" id="ARBA00004123"/>
    </source>
</evidence>
<feature type="region of interest" description="Disordered" evidence="6">
    <location>
        <begin position="122"/>
        <end position="155"/>
    </location>
</feature>
<dbReference type="Pfam" id="PF00172">
    <property type="entry name" value="Zn_clus"/>
    <property type="match status" value="1"/>
</dbReference>
<keyword evidence="2" id="KW-0805">Transcription regulation</keyword>
<dbReference type="AlphaFoldDB" id="A0AAN6E8I9"/>
<evidence type="ECO:0000259" key="7">
    <source>
        <dbReference type="PROSITE" id="PS50048"/>
    </source>
</evidence>
<evidence type="ECO:0000313" key="8">
    <source>
        <dbReference type="EMBL" id="KAI1618723.1"/>
    </source>
</evidence>
<dbReference type="PANTHER" id="PTHR37534:SF7">
    <property type="entry name" value="TRANSCRIPTIONAL ACTIVATOR PROTEIN UGA3"/>
    <property type="match status" value="1"/>
</dbReference>
<evidence type="ECO:0000313" key="9">
    <source>
        <dbReference type="Proteomes" id="UP001203852"/>
    </source>
</evidence>
<dbReference type="Gene3D" id="4.10.240.10">
    <property type="entry name" value="Zn(2)-C6 fungal-type DNA-binding domain"/>
    <property type="match status" value="1"/>
</dbReference>
<dbReference type="GO" id="GO:0008270">
    <property type="term" value="F:zinc ion binding"/>
    <property type="evidence" value="ECO:0007669"/>
    <property type="project" value="InterPro"/>
</dbReference>
<dbReference type="InterPro" id="IPR001138">
    <property type="entry name" value="Zn2Cys6_DnaBD"/>
</dbReference>
<keyword evidence="4" id="KW-0804">Transcription</keyword>
<protein>
    <submittedName>
        <fullName evidence="8">Fungal-specific transcription factor domain-containing protein</fullName>
    </submittedName>
</protein>
<dbReference type="Pfam" id="PF11951">
    <property type="entry name" value="Fungal_trans_2"/>
    <property type="match status" value="1"/>
</dbReference>
<dbReference type="CDD" id="cd00067">
    <property type="entry name" value="GAL4"/>
    <property type="match status" value="1"/>
</dbReference>
<dbReference type="GO" id="GO:0000981">
    <property type="term" value="F:DNA-binding transcription factor activity, RNA polymerase II-specific"/>
    <property type="evidence" value="ECO:0007669"/>
    <property type="project" value="InterPro"/>
</dbReference>
<dbReference type="PANTHER" id="PTHR37534">
    <property type="entry name" value="TRANSCRIPTIONAL ACTIVATOR PROTEIN UGA3"/>
    <property type="match status" value="1"/>
</dbReference>